<sequence length="425" mass="47252">MSGFSQRDHERKFKEDLETAQALSLESLALEKFRLEREKSQQNSNNTSSCNSKSQNHKDDRRVKLISQTQRSSHSFNAQISQKETISRPRPGSFNTKESNISIIKPPPQPGRRCSVTSTPPTPSNDLISFNSPSGSKHNKTSEMAFELSEPDSIGSTTSSSYQSSQHGLYSHVIGQTACNNNLLGQLPNAQFYNNSFIINYRKGPAVPPIMSRQHSKDHDSNLQVLKALGKLPNSNLIDFTPTDRDHLNIQSTNKSVRVSLLETFDPLLSGSSSDGLESEVLEEDLEGSIYEPYDPFDFLYSTPSSESCNSEPIYSTINKGPSSPSHGPPLPPRNATPVYAVSSKVQIKRQSRLYENVVRNQRSALHDPDLMAFHKMVVECRSSYLYDNELTNSGIITSPTLENGYTTGVSVKLVMHCSKMEKTV</sequence>
<feature type="region of interest" description="Disordered" evidence="1">
    <location>
        <begin position="36"/>
        <end position="162"/>
    </location>
</feature>
<proteinExistence type="predicted"/>
<feature type="compositionally biased region" description="Polar residues" evidence="1">
    <location>
        <begin position="66"/>
        <end position="84"/>
    </location>
</feature>
<accession>A0A0A9W2Y8</accession>
<feature type="compositionally biased region" description="Polar residues" evidence="1">
    <location>
        <begin position="93"/>
        <end position="102"/>
    </location>
</feature>
<feature type="compositionally biased region" description="Low complexity" evidence="1">
    <location>
        <begin position="153"/>
        <end position="162"/>
    </location>
</feature>
<name>A0A0A9W2Y8_LYGHE</name>
<dbReference type="AlphaFoldDB" id="A0A0A9W2Y8"/>
<feature type="compositionally biased region" description="Low complexity" evidence="1">
    <location>
        <begin position="41"/>
        <end position="54"/>
    </location>
</feature>
<reference evidence="2" key="2">
    <citation type="submission" date="2014-07" db="EMBL/GenBank/DDBJ databases">
        <authorList>
            <person name="Hull J."/>
        </authorList>
    </citation>
    <scope>NUCLEOTIDE SEQUENCE</scope>
</reference>
<dbReference type="EMBL" id="GBHO01042771">
    <property type="protein sequence ID" value="JAG00833.1"/>
    <property type="molecule type" value="Transcribed_RNA"/>
</dbReference>
<feature type="compositionally biased region" description="Polar residues" evidence="1">
    <location>
        <begin position="115"/>
        <end position="136"/>
    </location>
</feature>
<protein>
    <submittedName>
        <fullName evidence="2">DNA primase</fullName>
    </submittedName>
</protein>
<organism evidence="2">
    <name type="scientific">Lygus hesperus</name>
    <name type="common">Western plant bug</name>
    <dbReference type="NCBI Taxonomy" id="30085"/>
    <lineage>
        <taxon>Eukaryota</taxon>
        <taxon>Metazoa</taxon>
        <taxon>Ecdysozoa</taxon>
        <taxon>Arthropoda</taxon>
        <taxon>Hexapoda</taxon>
        <taxon>Insecta</taxon>
        <taxon>Pterygota</taxon>
        <taxon>Neoptera</taxon>
        <taxon>Paraneoptera</taxon>
        <taxon>Hemiptera</taxon>
        <taxon>Heteroptera</taxon>
        <taxon>Panheteroptera</taxon>
        <taxon>Cimicomorpha</taxon>
        <taxon>Miridae</taxon>
        <taxon>Mirini</taxon>
        <taxon>Lygus</taxon>
    </lineage>
</organism>
<reference evidence="2" key="1">
    <citation type="journal article" date="2014" name="PLoS ONE">
        <title>Transcriptome-Based Identification of ABC Transporters in the Western Tarnished Plant Bug Lygus hesperus.</title>
        <authorList>
            <person name="Hull J.J."/>
            <person name="Chaney K."/>
            <person name="Geib S.M."/>
            <person name="Fabrick J.A."/>
            <person name="Brent C.S."/>
            <person name="Walsh D."/>
            <person name="Lavine L.C."/>
        </authorList>
    </citation>
    <scope>NUCLEOTIDE SEQUENCE</scope>
</reference>
<evidence type="ECO:0000313" key="2">
    <source>
        <dbReference type="EMBL" id="JAG00833.1"/>
    </source>
</evidence>
<gene>
    <name evidence="2" type="primary">dnaG_4</name>
    <name evidence="2" type="ORF">CM83_12553</name>
</gene>
<evidence type="ECO:0000256" key="1">
    <source>
        <dbReference type="SAM" id="MobiDB-lite"/>
    </source>
</evidence>
<feature type="non-terminal residue" evidence="2">
    <location>
        <position position="425"/>
    </location>
</feature>